<evidence type="ECO:0000256" key="5">
    <source>
        <dbReference type="RuleBase" id="RU367127"/>
    </source>
</evidence>
<dbReference type="Pfam" id="PF08879">
    <property type="entry name" value="WRC"/>
    <property type="match status" value="1"/>
</dbReference>
<dbReference type="InterPro" id="IPR031137">
    <property type="entry name" value="GRF"/>
</dbReference>
<evidence type="ECO:0000259" key="8">
    <source>
        <dbReference type="PROSITE" id="PS51667"/>
    </source>
</evidence>
<dbReference type="GO" id="GO:0006351">
    <property type="term" value="P:DNA-templated transcription"/>
    <property type="evidence" value="ECO:0007669"/>
    <property type="project" value="UniProtKB-UniRule"/>
</dbReference>
<comment type="similarity">
    <text evidence="2 5">Belongs to the GRF family.</text>
</comment>
<comment type="domain">
    <text evidence="5">The QLQ domain and WRC domain may be involved in protein-protein interaction and DNA-binding, respectively.</text>
</comment>
<organism evidence="9 10">
    <name type="scientific">Chenopodium quinoa</name>
    <name type="common">Quinoa</name>
    <dbReference type="NCBI Taxonomy" id="63459"/>
    <lineage>
        <taxon>Eukaryota</taxon>
        <taxon>Viridiplantae</taxon>
        <taxon>Streptophyta</taxon>
        <taxon>Embryophyta</taxon>
        <taxon>Tracheophyta</taxon>
        <taxon>Spermatophyta</taxon>
        <taxon>Magnoliopsida</taxon>
        <taxon>eudicotyledons</taxon>
        <taxon>Gunneridae</taxon>
        <taxon>Pentapetalae</taxon>
        <taxon>Caryophyllales</taxon>
        <taxon>Chenopodiaceae</taxon>
        <taxon>Chenopodioideae</taxon>
        <taxon>Atripliceae</taxon>
        <taxon>Chenopodium</taxon>
    </lineage>
</organism>
<dbReference type="InterPro" id="IPR014977">
    <property type="entry name" value="WRC_dom"/>
</dbReference>
<evidence type="ECO:0000256" key="3">
    <source>
        <dbReference type="ARBA" id="ARBA00023242"/>
    </source>
</evidence>
<dbReference type="Gramene" id="AUR62033894-RA">
    <property type="protein sequence ID" value="AUR62033894-RA:cds"/>
    <property type="gene ID" value="AUR62033894"/>
</dbReference>
<evidence type="ECO:0000256" key="6">
    <source>
        <dbReference type="SAM" id="MobiDB-lite"/>
    </source>
</evidence>
<dbReference type="GO" id="GO:0005634">
    <property type="term" value="C:nucleus"/>
    <property type="evidence" value="ECO:0007669"/>
    <property type="project" value="UniProtKB-SubCell"/>
</dbReference>
<keyword evidence="5" id="KW-0010">Activator</keyword>
<comment type="function">
    <text evidence="5">Transcription activator.</text>
</comment>
<reference evidence="9" key="2">
    <citation type="submission" date="2021-03" db="UniProtKB">
        <authorList>
            <consortium name="EnsemblPlants"/>
        </authorList>
    </citation>
    <scope>IDENTIFICATION</scope>
</reference>
<feature type="compositionally biased region" description="Low complexity" evidence="6">
    <location>
        <begin position="218"/>
        <end position="240"/>
    </location>
</feature>
<sequence>MEFGLMGNMLIGSTEFSNKEMPSSRISDDNWKPTKIAKLSNAFSDWQQEQNLLSFSSPKSSTIPFFQHPNSFYSKNAGYTCNGSVNASMCLTNGVRAPFTPSQWFELEQQALIYKYIIANVPIPPNLLIPIRRAFESAGFSSFSSGLLSPSTFGWGPFHLGFANSADPEPGRCRRTDGKKWRCSRDAVPDQKYCERHMNRGRHRSRKPVEGHPGRSISGVTTNKTSSSTTNVMNSASSSSALVVPGGGTSNSFAINLDQSKDIQPVPPNHLPSSLVNRHIVNIANSSQGMQGDTGLDFQYPKISLNSNGNKFSVTESTAGNFAFLTSDAILNTTHTDSSVSRSYGPTHDLNAQRSNPQHSNHSMDDQSSILWSKLQTQTDRTTQLSISIPPADFMSSTSSPTGENVALSPLRLSREFDTVQMGLGVNTVTNDRRPSSWETSLGGPLGEVLKTTTNISSGIQSKSILPLNLLSKGWDGKPQPASSPTGVLGYFSNSSAGSSPKAESGKALETSTLSGDLIGFTLGSSSSLPIF</sequence>
<evidence type="ECO:0000256" key="1">
    <source>
        <dbReference type="ARBA" id="ARBA00004123"/>
    </source>
</evidence>
<dbReference type="Pfam" id="PF08880">
    <property type="entry name" value="QLQ"/>
    <property type="match status" value="1"/>
</dbReference>
<keyword evidence="10" id="KW-1185">Reference proteome</keyword>
<proteinExistence type="inferred from homology"/>
<name>A0A803MRJ3_CHEQI</name>
<feature type="domain" description="QLQ" evidence="7">
    <location>
        <begin position="98"/>
        <end position="133"/>
    </location>
</feature>
<dbReference type="GO" id="GO:0006355">
    <property type="term" value="P:regulation of DNA-templated transcription"/>
    <property type="evidence" value="ECO:0007669"/>
    <property type="project" value="InterPro"/>
</dbReference>
<keyword evidence="5" id="KW-0805">Transcription regulation</keyword>
<dbReference type="InterPro" id="IPR014978">
    <property type="entry name" value="Gln-Leu-Gln_QLQ"/>
</dbReference>
<dbReference type="PROSITE" id="PS51667">
    <property type="entry name" value="WRC"/>
    <property type="match status" value="1"/>
</dbReference>
<dbReference type="KEGG" id="cqi:110686431"/>
<keyword evidence="5" id="KW-0804">Transcription</keyword>
<evidence type="ECO:0000256" key="4">
    <source>
        <dbReference type="PROSITE-ProRule" id="PRU01002"/>
    </source>
</evidence>
<feature type="short sequence motif" description="Bipartite nuclear localization signal" evidence="4">
    <location>
        <begin position="200"/>
        <end position="207"/>
    </location>
</feature>
<dbReference type="AlphaFoldDB" id="A0A803MRJ3"/>
<feature type="region of interest" description="Disordered" evidence="6">
    <location>
        <begin position="194"/>
        <end position="243"/>
    </location>
</feature>
<feature type="domain" description="WRC" evidence="8">
    <location>
        <begin position="167"/>
        <end position="211"/>
    </location>
</feature>
<dbReference type="Proteomes" id="UP000596660">
    <property type="component" value="Unplaced"/>
</dbReference>
<dbReference type="SMART" id="SM00951">
    <property type="entry name" value="QLQ"/>
    <property type="match status" value="1"/>
</dbReference>
<evidence type="ECO:0000313" key="9">
    <source>
        <dbReference type="EnsemblPlants" id="AUR62033894-RA:cds"/>
    </source>
</evidence>
<dbReference type="PANTHER" id="PTHR31602:SF51">
    <property type="entry name" value="GROWTH-REGULATING FACTOR"/>
    <property type="match status" value="1"/>
</dbReference>
<dbReference type="PANTHER" id="PTHR31602">
    <property type="entry name" value="GROWTH-REGULATING FACTOR 5"/>
    <property type="match status" value="1"/>
</dbReference>
<dbReference type="RefSeq" id="XP_021718740.1">
    <property type="nucleotide sequence ID" value="XM_021863048.1"/>
</dbReference>
<dbReference type="OrthoDB" id="1927209at2759"/>
<evidence type="ECO:0000313" key="10">
    <source>
        <dbReference type="Proteomes" id="UP000596660"/>
    </source>
</evidence>
<dbReference type="EnsemblPlants" id="AUR62033894-RA">
    <property type="protein sequence ID" value="AUR62033894-RA:cds"/>
    <property type="gene ID" value="AUR62033894"/>
</dbReference>
<reference evidence="9" key="1">
    <citation type="journal article" date="2017" name="Nature">
        <title>The genome of Chenopodium quinoa.</title>
        <authorList>
            <person name="Jarvis D.E."/>
            <person name="Ho Y.S."/>
            <person name="Lightfoot D.J."/>
            <person name="Schmoeckel S.M."/>
            <person name="Li B."/>
            <person name="Borm T.J.A."/>
            <person name="Ohyanagi H."/>
            <person name="Mineta K."/>
            <person name="Michell C.T."/>
            <person name="Saber N."/>
            <person name="Kharbatia N.M."/>
            <person name="Rupper R.R."/>
            <person name="Sharp A.R."/>
            <person name="Dally N."/>
            <person name="Boughton B.A."/>
            <person name="Woo Y.H."/>
            <person name="Gao G."/>
            <person name="Schijlen E.G.W.M."/>
            <person name="Guo X."/>
            <person name="Momin A.A."/>
            <person name="Negrao S."/>
            <person name="Al-Babili S."/>
            <person name="Gehring C."/>
            <person name="Roessner U."/>
            <person name="Jung C."/>
            <person name="Murphy K."/>
            <person name="Arold S.T."/>
            <person name="Gojobori T."/>
            <person name="van der Linden C.G."/>
            <person name="van Loo E.N."/>
            <person name="Jellen E.N."/>
            <person name="Maughan P.J."/>
            <person name="Tester M."/>
        </authorList>
    </citation>
    <scope>NUCLEOTIDE SEQUENCE [LARGE SCALE GENOMIC DNA]</scope>
    <source>
        <strain evidence="9">cv. PI 614886</strain>
    </source>
</reference>
<dbReference type="GO" id="GO:0005524">
    <property type="term" value="F:ATP binding"/>
    <property type="evidence" value="ECO:0007669"/>
    <property type="project" value="UniProtKB-UniRule"/>
</dbReference>
<feature type="region of interest" description="Disordered" evidence="6">
    <location>
        <begin position="382"/>
        <end position="406"/>
    </location>
</feature>
<dbReference type="GO" id="GO:0099402">
    <property type="term" value="P:plant organ development"/>
    <property type="evidence" value="ECO:0007669"/>
    <property type="project" value="UniProtKB-ARBA"/>
</dbReference>
<dbReference type="OMA" id="GAITWAK"/>
<dbReference type="PROSITE" id="PS51666">
    <property type="entry name" value="QLQ"/>
    <property type="match status" value="1"/>
</dbReference>
<comment type="subcellular location">
    <subcellularLocation>
        <location evidence="1 4 5">Nucleus</location>
    </subcellularLocation>
</comment>
<accession>A0A803MRJ3</accession>
<protein>
    <recommendedName>
        <fullName evidence="5">Growth-regulating factor</fullName>
    </recommendedName>
</protein>
<feature type="region of interest" description="Disordered" evidence="6">
    <location>
        <begin position="336"/>
        <end position="367"/>
    </location>
</feature>
<gene>
    <name evidence="9" type="primary">LOC110686431</name>
</gene>
<keyword evidence="3 4" id="KW-0539">Nucleus</keyword>
<dbReference type="GeneID" id="110686431"/>
<evidence type="ECO:0000259" key="7">
    <source>
        <dbReference type="PROSITE" id="PS51666"/>
    </source>
</evidence>
<feature type="short sequence motif" description="Bipartite nuclear localization signal" evidence="4">
    <location>
        <begin position="172"/>
        <end position="182"/>
    </location>
</feature>
<evidence type="ECO:0000256" key="2">
    <source>
        <dbReference type="ARBA" id="ARBA00008122"/>
    </source>
</evidence>